<evidence type="ECO:0000313" key="1">
    <source>
        <dbReference type="EMBL" id="CAD9579536.1"/>
    </source>
</evidence>
<dbReference type="PANTHER" id="PTHR21530:SF7">
    <property type="entry name" value="TRAB DOMAIN-CONTAINING PROTEIN"/>
    <property type="match status" value="1"/>
</dbReference>
<sequence length="273" mass="30700">MASVRRSVWIGGSAAFAAAACRSRMKRAGAQEGKSEFEEDIQLKRKDSRKYLETLVGENTARNVWYIPPSPYNPGKHIYLLATTHFKRESYRDATKLITALRPSSVVLELEEDDDALKNAKAGGFSPRLTGLLRRGYFAAFYQELIDLCRETLTGNKRTSRMDSEFGAAFEAAEKVEAKIVKADIPWYIRTERVFRNLMTMDAMKLLALSGRGGGADKANFEKLPSAWKYIEDMGDKSIICGGVEFHMVQAHERDLRFIDALKKAEGDVIGER</sequence>
<reference evidence="1" key="1">
    <citation type="submission" date="2021-01" db="EMBL/GenBank/DDBJ databases">
        <authorList>
            <person name="Corre E."/>
            <person name="Pelletier E."/>
            <person name="Niang G."/>
            <person name="Scheremetjew M."/>
            <person name="Finn R."/>
            <person name="Kale V."/>
            <person name="Holt S."/>
            <person name="Cochrane G."/>
            <person name="Meng A."/>
            <person name="Brown T."/>
            <person name="Cohen L."/>
        </authorList>
    </citation>
    <scope>NUCLEOTIDE SEQUENCE</scope>
    <source>
        <strain evidence="1">CCMP1258.1</strain>
    </source>
</reference>
<gene>
    <name evidence="1" type="ORF">BIGN1055_LOCUS863</name>
</gene>
<dbReference type="EMBL" id="HBHA01001346">
    <property type="protein sequence ID" value="CAD9579536.1"/>
    <property type="molecule type" value="Transcribed_RNA"/>
</dbReference>
<name>A0A7S2KLI2_BIGNA</name>
<proteinExistence type="predicted"/>
<dbReference type="InterPro" id="IPR046345">
    <property type="entry name" value="TraB_PrgY-like"/>
</dbReference>
<protein>
    <submittedName>
        <fullName evidence="1">Uncharacterized protein</fullName>
    </submittedName>
</protein>
<accession>A0A7S2KLI2</accession>
<dbReference type="AlphaFoldDB" id="A0A7S2KLI2"/>
<organism evidence="1">
    <name type="scientific">Bigelowiella natans</name>
    <name type="common">Pedinomonas minutissima</name>
    <name type="synonym">Chlorarachnion sp. (strain CCMP621)</name>
    <dbReference type="NCBI Taxonomy" id="227086"/>
    <lineage>
        <taxon>Eukaryota</taxon>
        <taxon>Sar</taxon>
        <taxon>Rhizaria</taxon>
        <taxon>Cercozoa</taxon>
        <taxon>Chlorarachniophyceae</taxon>
        <taxon>Bigelowiella</taxon>
    </lineage>
</organism>
<dbReference type="PANTHER" id="PTHR21530">
    <property type="entry name" value="PHEROMONE SHUTDOWN PROTEIN"/>
    <property type="match status" value="1"/>
</dbReference>
<dbReference type="PROSITE" id="PS51257">
    <property type="entry name" value="PROKAR_LIPOPROTEIN"/>
    <property type="match status" value="1"/>
</dbReference>